<dbReference type="InterPro" id="IPR037923">
    <property type="entry name" value="HTH-like"/>
</dbReference>
<dbReference type="PROSITE" id="PS01124">
    <property type="entry name" value="HTH_ARAC_FAMILY_2"/>
    <property type="match status" value="1"/>
</dbReference>
<dbReference type="GO" id="GO:0003700">
    <property type="term" value="F:DNA-binding transcription factor activity"/>
    <property type="evidence" value="ECO:0007669"/>
    <property type="project" value="InterPro"/>
</dbReference>
<dbReference type="AlphaFoldDB" id="A0A3R5U9K0"/>
<keyword evidence="6" id="KW-1185">Reference proteome</keyword>
<dbReference type="SUPFAM" id="SSF51215">
    <property type="entry name" value="Regulatory protein AraC"/>
    <property type="match status" value="1"/>
</dbReference>
<protein>
    <submittedName>
        <fullName evidence="5">AraC family transcriptional regulator</fullName>
    </submittedName>
</protein>
<evidence type="ECO:0000256" key="1">
    <source>
        <dbReference type="ARBA" id="ARBA00023015"/>
    </source>
</evidence>
<dbReference type="InterPro" id="IPR020449">
    <property type="entry name" value="Tscrpt_reg_AraC-type_HTH"/>
</dbReference>
<evidence type="ECO:0000256" key="2">
    <source>
        <dbReference type="ARBA" id="ARBA00023125"/>
    </source>
</evidence>
<dbReference type="EMBL" id="CP025746">
    <property type="protein sequence ID" value="QAA32883.1"/>
    <property type="molecule type" value="Genomic_DNA"/>
</dbReference>
<organism evidence="5 6">
    <name type="scientific">Clostridium manihotivorum</name>
    <dbReference type="NCBI Taxonomy" id="2320868"/>
    <lineage>
        <taxon>Bacteria</taxon>
        <taxon>Bacillati</taxon>
        <taxon>Bacillota</taxon>
        <taxon>Clostridia</taxon>
        <taxon>Eubacteriales</taxon>
        <taxon>Clostridiaceae</taxon>
        <taxon>Clostridium</taxon>
    </lineage>
</organism>
<dbReference type="InterPro" id="IPR018060">
    <property type="entry name" value="HTH_AraC"/>
</dbReference>
<dbReference type="SUPFAM" id="SSF46689">
    <property type="entry name" value="Homeodomain-like"/>
    <property type="match status" value="2"/>
</dbReference>
<gene>
    <name evidence="5" type="ORF">C1I91_15215</name>
</gene>
<proteinExistence type="predicted"/>
<dbReference type="Gene3D" id="2.60.120.10">
    <property type="entry name" value="Jelly Rolls"/>
    <property type="match status" value="1"/>
</dbReference>
<evidence type="ECO:0000259" key="4">
    <source>
        <dbReference type="PROSITE" id="PS01124"/>
    </source>
</evidence>
<dbReference type="InterPro" id="IPR018062">
    <property type="entry name" value="HTH_AraC-typ_CS"/>
</dbReference>
<dbReference type="PANTHER" id="PTHR43280:SF2">
    <property type="entry name" value="HTH-TYPE TRANSCRIPTIONAL REGULATOR EXSA"/>
    <property type="match status" value="1"/>
</dbReference>
<dbReference type="PRINTS" id="PR00032">
    <property type="entry name" value="HTHARAC"/>
</dbReference>
<keyword evidence="3" id="KW-0804">Transcription</keyword>
<sequence length="281" mass="32804">MNPIFDQLYNYINVTINCCCDISHSAFYQEKKTHSDYDIWYILAGEVTITLNNNKYTASKDDVIFFYPNVSYESAILEGYCEFIYIHFDFSIGKKLNALDNYNFSGIIRKELLTKVSETFKDIYFQYKNSDYQANYLIKASFSLLLATILDLPENSGAYRTFFPNNIKESTTDRFDLQSVLQYIEENLNKNIRIIDLANMINTSEKYFITLFKRNVGVPPLQYVNELRMNRAKKLLYIGSYSIKQIANILGYPDPYSFSKAFKKKYGIAPNKFKEQCQSLS</sequence>
<evidence type="ECO:0000256" key="3">
    <source>
        <dbReference type="ARBA" id="ARBA00023163"/>
    </source>
</evidence>
<feature type="domain" description="HTH araC/xylS-type" evidence="4">
    <location>
        <begin position="178"/>
        <end position="276"/>
    </location>
</feature>
<keyword evidence="2" id="KW-0238">DNA-binding</keyword>
<reference evidence="5 6" key="1">
    <citation type="submission" date="2018-01" db="EMBL/GenBank/DDBJ databases">
        <title>Genome Sequencing and Assembly of Anaerobacter polyendosporus strain CT4.</title>
        <authorList>
            <person name="Tachaapaikoon C."/>
            <person name="Sutheeworapong S."/>
            <person name="Jenjaroenpun P."/>
            <person name="Wongsurawat T."/>
            <person name="Nookeaw I."/>
            <person name="Cheawchanlertfa P."/>
            <person name="Kosugi A."/>
            <person name="Cheevadhanarak S."/>
            <person name="Ratanakhanokchai K."/>
        </authorList>
    </citation>
    <scope>NUCLEOTIDE SEQUENCE [LARGE SCALE GENOMIC DNA]</scope>
    <source>
        <strain evidence="5 6">CT4</strain>
    </source>
</reference>
<dbReference type="Proteomes" id="UP000286268">
    <property type="component" value="Chromosome"/>
</dbReference>
<evidence type="ECO:0000313" key="5">
    <source>
        <dbReference type="EMBL" id="QAA32883.1"/>
    </source>
</evidence>
<dbReference type="GO" id="GO:0043565">
    <property type="term" value="F:sequence-specific DNA binding"/>
    <property type="evidence" value="ECO:0007669"/>
    <property type="project" value="InterPro"/>
</dbReference>
<dbReference type="PROSITE" id="PS00041">
    <property type="entry name" value="HTH_ARAC_FAMILY_1"/>
    <property type="match status" value="1"/>
</dbReference>
<keyword evidence="1" id="KW-0805">Transcription regulation</keyword>
<dbReference type="Gene3D" id="1.10.10.60">
    <property type="entry name" value="Homeodomain-like"/>
    <property type="match status" value="2"/>
</dbReference>
<dbReference type="InterPro" id="IPR009057">
    <property type="entry name" value="Homeodomain-like_sf"/>
</dbReference>
<dbReference type="OrthoDB" id="9778008at2"/>
<evidence type="ECO:0000313" key="6">
    <source>
        <dbReference type="Proteomes" id="UP000286268"/>
    </source>
</evidence>
<accession>A0A3R5U9K0</accession>
<dbReference type="InterPro" id="IPR003313">
    <property type="entry name" value="AraC-bd"/>
</dbReference>
<dbReference type="Pfam" id="PF12833">
    <property type="entry name" value="HTH_18"/>
    <property type="match status" value="1"/>
</dbReference>
<dbReference type="RefSeq" id="WP_128213617.1">
    <property type="nucleotide sequence ID" value="NZ_CP025746.1"/>
</dbReference>
<dbReference type="InterPro" id="IPR014710">
    <property type="entry name" value="RmlC-like_jellyroll"/>
</dbReference>
<dbReference type="PANTHER" id="PTHR43280">
    <property type="entry name" value="ARAC-FAMILY TRANSCRIPTIONAL REGULATOR"/>
    <property type="match status" value="1"/>
</dbReference>
<dbReference type="SMART" id="SM00342">
    <property type="entry name" value="HTH_ARAC"/>
    <property type="match status" value="1"/>
</dbReference>
<dbReference type="Pfam" id="PF02311">
    <property type="entry name" value="AraC_binding"/>
    <property type="match status" value="1"/>
</dbReference>
<name>A0A3R5U9K0_9CLOT</name>
<dbReference type="KEGG" id="cmah:C1I91_15215"/>